<reference evidence="11 12" key="1">
    <citation type="submission" date="2017-11" db="EMBL/GenBank/DDBJ databases">
        <title>Evolution of Phototrophy in the Chloroflexi Phylum Driven by Horizontal Gene Transfer.</title>
        <authorList>
            <person name="Ward L.M."/>
            <person name="Hemp J."/>
            <person name="Shih P.M."/>
            <person name="Mcglynn S.E."/>
            <person name="Fischer W."/>
        </authorList>
    </citation>
    <scope>NUCLEOTIDE SEQUENCE [LARGE SCALE GENOMIC DNA]</scope>
    <source>
        <strain evidence="11">JP3_7</strain>
    </source>
</reference>
<dbReference type="GO" id="GO:0004400">
    <property type="term" value="F:histidinol-phosphate transaminase activity"/>
    <property type="evidence" value="ECO:0007669"/>
    <property type="project" value="UniProtKB-EC"/>
</dbReference>
<protein>
    <recommendedName>
        <fullName evidence="3">histidinol-phosphate transaminase</fullName>
        <ecNumber evidence="3">2.6.1.9</ecNumber>
    </recommendedName>
</protein>
<name>A0A2M8QA95_9CHLR</name>
<evidence type="ECO:0000313" key="12">
    <source>
        <dbReference type="Proteomes" id="UP000230790"/>
    </source>
</evidence>
<dbReference type="Pfam" id="PF00155">
    <property type="entry name" value="Aminotran_1_2"/>
    <property type="match status" value="1"/>
</dbReference>
<comment type="similarity">
    <text evidence="2">Belongs to the class-II pyridoxal-phosphate-dependent aminotransferase family. Histidinol-phosphate aminotransferase subfamily.</text>
</comment>
<dbReference type="Proteomes" id="UP000230790">
    <property type="component" value="Unassembled WGS sequence"/>
</dbReference>
<dbReference type="InterPro" id="IPR015422">
    <property type="entry name" value="PyrdxlP-dep_Trfase_small"/>
</dbReference>
<dbReference type="EC" id="2.6.1.9" evidence="3"/>
<gene>
    <name evidence="11" type="ORF">CUN48_12550</name>
</gene>
<evidence type="ECO:0000256" key="2">
    <source>
        <dbReference type="ARBA" id="ARBA00007970"/>
    </source>
</evidence>
<dbReference type="AlphaFoldDB" id="A0A2M8QA95"/>
<evidence type="ECO:0000259" key="10">
    <source>
        <dbReference type="Pfam" id="PF00155"/>
    </source>
</evidence>
<dbReference type="PANTHER" id="PTHR43643:SF6">
    <property type="entry name" value="HISTIDINOL-PHOSPHATE AMINOTRANSFERASE"/>
    <property type="match status" value="1"/>
</dbReference>
<evidence type="ECO:0000256" key="4">
    <source>
        <dbReference type="ARBA" id="ARBA00022576"/>
    </source>
</evidence>
<keyword evidence="4 11" id="KW-0032">Aminotransferase</keyword>
<evidence type="ECO:0000256" key="9">
    <source>
        <dbReference type="ARBA" id="ARBA00047481"/>
    </source>
</evidence>
<dbReference type="InterPro" id="IPR015421">
    <property type="entry name" value="PyrdxlP-dep_Trfase_major"/>
</dbReference>
<evidence type="ECO:0000256" key="6">
    <source>
        <dbReference type="ARBA" id="ARBA00022679"/>
    </source>
</evidence>
<evidence type="ECO:0000256" key="7">
    <source>
        <dbReference type="ARBA" id="ARBA00022898"/>
    </source>
</evidence>
<comment type="pathway">
    <text evidence="1">Amino-acid biosynthesis; L-histidine biosynthesis; L-histidine from 5-phospho-alpha-D-ribose 1-diphosphate: step 7/9.</text>
</comment>
<dbReference type="SUPFAM" id="SSF53383">
    <property type="entry name" value="PLP-dependent transferases"/>
    <property type="match status" value="1"/>
</dbReference>
<organism evidence="11 12">
    <name type="scientific">Candidatus Thermofonsia Clade 3 bacterium</name>
    <dbReference type="NCBI Taxonomy" id="2364212"/>
    <lineage>
        <taxon>Bacteria</taxon>
        <taxon>Bacillati</taxon>
        <taxon>Chloroflexota</taxon>
        <taxon>Candidatus Thermofontia</taxon>
        <taxon>Candidatus Thermofonsia Clade 3</taxon>
    </lineage>
</organism>
<dbReference type="InterPro" id="IPR015424">
    <property type="entry name" value="PyrdxlP-dep_Trfase"/>
</dbReference>
<dbReference type="Gene3D" id="3.90.1150.10">
    <property type="entry name" value="Aspartate Aminotransferase, domain 1"/>
    <property type="match status" value="1"/>
</dbReference>
<proteinExistence type="inferred from homology"/>
<evidence type="ECO:0000256" key="5">
    <source>
        <dbReference type="ARBA" id="ARBA00022605"/>
    </source>
</evidence>
<feature type="domain" description="Aminotransferase class I/classII large" evidence="10">
    <location>
        <begin position="18"/>
        <end position="317"/>
    </location>
</feature>
<dbReference type="InterPro" id="IPR004839">
    <property type="entry name" value="Aminotransferase_I/II_large"/>
</dbReference>
<comment type="catalytic activity">
    <reaction evidence="9">
        <text>L-histidinol phosphate + 2-oxoglutarate = 3-(imidazol-4-yl)-2-oxopropyl phosphate + L-glutamate</text>
        <dbReference type="Rhea" id="RHEA:23744"/>
        <dbReference type="ChEBI" id="CHEBI:16810"/>
        <dbReference type="ChEBI" id="CHEBI:29985"/>
        <dbReference type="ChEBI" id="CHEBI:57766"/>
        <dbReference type="ChEBI" id="CHEBI:57980"/>
        <dbReference type="EC" id="2.6.1.9"/>
    </reaction>
</comment>
<evidence type="ECO:0000256" key="1">
    <source>
        <dbReference type="ARBA" id="ARBA00005011"/>
    </source>
</evidence>
<sequence>MSAFAFTHGGPQGPDDALLDFSVNTNPLGPNPALVRAWHDAPLADYPDPHYTRAREALAAWHGWHPDGVALGVGASELLHRLARLLVRPSDVVLSLGAPFGEFALAVAQQGGELRVLPRDEGGLRACLAQPAARVLYLSNPHNPTGHYLDLNRLRAFAGVVIADEAYLPFMAAPLAVSPWPGLVRVQSPSKAHGLLGMRLAYALAEPNLARELRTLQPAWAIPSPLAAALEALPKQGDFLARTLPTARVWAKQLAQDLGGEETGLHFFTVRVGDAAAVAAALRAQGIRIRDCASFGLPDRVRVAARTPADNRKLIEAWQTLQIPERATSRS</sequence>
<evidence type="ECO:0000313" key="11">
    <source>
        <dbReference type="EMBL" id="PJF46680.1"/>
    </source>
</evidence>
<evidence type="ECO:0000256" key="8">
    <source>
        <dbReference type="ARBA" id="ARBA00023102"/>
    </source>
</evidence>
<evidence type="ECO:0000256" key="3">
    <source>
        <dbReference type="ARBA" id="ARBA00012748"/>
    </source>
</evidence>
<dbReference type="GO" id="GO:0000105">
    <property type="term" value="P:L-histidine biosynthetic process"/>
    <property type="evidence" value="ECO:0007669"/>
    <property type="project" value="UniProtKB-KW"/>
</dbReference>
<dbReference type="EMBL" id="PGTN01000110">
    <property type="protein sequence ID" value="PJF46680.1"/>
    <property type="molecule type" value="Genomic_DNA"/>
</dbReference>
<dbReference type="GO" id="GO:0030170">
    <property type="term" value="F:pyridoxal phosphate binding"/>
    <property type="evidence" value="ECO:0007669"/>
    <property type="project" value="InterPro"/>
</dbReference>
<keyword evidence="6 11" id="KW-0808">Transferase</keyword>
<accession>A0A2M8QA95</accession>
<dbReference type="Gene3D" id="3.40.640.10">
    <property type="entry name" value="Type I PLP-dependent aspartate aminotransferase-like (Major domain)"/>
    <property type="match status" value="1"/>
</dbReference>
<keyword evidence="5" id="KW-0028">Amino-acid biosynthesis</keyword>
<dbReference type="PANTHER" id="PTHR43643">
    <property type="entry name" value="HISTIDINOL-PHOSPHATE AMINOTRANSFERASE 2"/>
    <property type="match status" value="1"/>
</dbReference>
<comment type="caution">
    <text evidence="11">The sequence shown here is derived from an EMBL/GenBank/DDBJ whole genome shotgun (WGS) entry which is preliminary data.</text>
</comment>
<keyword evidence="7" id="KW-0663">Pyridoxal phosphate</keyword>
<dbReference type="CDD" id="cd00609">
    <property type="entry name" value="AAT_like"/>
    <property type="match status" value="1"/>
</dbReference>
<keyword evidence="8" id="KW-0368">Histidine biosynthesis</keyword>
<dbReference type="InterPro" id="IPR050106">
    <property type="entry name" value="HistidinolP_aminotransfase"/>
</dbReference>